<evidence type="ECO:0000256" key="1">
    <source>
        <dbReference type="ARBA" id="ARBA00022679"/>
    </source>
</evidence>
<comment type="caution">
    <text evidence="5">The sequence shown here is derived from an EMBL/GenBank/DDBJ whole genome shotgun (WGS) entry which is preliminary data.</text>
</comment>
<comment type="subunit">
    <text evidence="2">Homotrimer.</text>
</comment>
<protein>
    <recommendedName>
        <fullName evidence="2">N-succinylornithine carbamoyltransferase</fullName>
        <ecNumber evidence="2">2.1.3.11</ecNumber>
    </recommendedName>
    <alternativeName>
        <fullName evidence="2">N-succinyl-L-ornithine transcarbamylase</fullName>
        <shortName evidence="2">SOTCase</shortName>
    </alternativeName>
</protein>
<feature type="binding site" evidence="2">
    <location>
        <position position="277"/>
    </location>
    <ligand>
        <name>N(2)-succinyl-L-ornithine</name>
        <dbReference type="ChEBI" id="CHEBI:58514"/>
    </ligand>
</feature>
<dbReference type="Proteomes" id="UP001142175">
    <property type="component" value="Unassembled WGS sequence"/>
</dbReference>
<feature type="binding site" description="in other chain" evidence="2">
    <location>
        <position position="110"/>
    </location>
    <ligand>
        <name>carbamoyl phosphate</name>
        <dbReference type="ChEBI" id="CHEBI:58228"/>
        <note>ligand shared between two neighboring subunits</note>
    </ligand>
</feature>
<feature type="domain" description="Aspartate/ornithine carbamoyltransferase carbamoyl-P binding" evidence="4">
    <location>
        <begin position="9"/>
        <end position="160"/>
    </location>
</feature>
<organism evidence="5 6">
    <name type="scientific">Aquiflexum gelatinilyticum</name>
    <dbReference type="NCBI Taxonomy" id="2961943"/>
    <lineage>
        <taxon>Bacteria</taxon>
        <taxon>Pseudomonadati</taxon>
        <taxon>Bacteroidota</taxon>
        <taxon>Cytophagia</taxon>
        <taxon>Cytophagales</taxon>
        <taxon>Cyclobacteriaceae</taxon>
        <taxon>Aquiflexum</taxon>
    </lineage>
</organism>
<dbReference type="GO" id="GO:0004585">
    <property type="term" value="F:ornithine carbamoyltransferase activity"/>
    <property type="evidence" value="ECO:0007669"/>
    <property type="project" value="InterPro"/>
</dbReference>
<dbReference type="InterPro" id="IPR036901">
    <property type="entry name" value="Asp/Orn_carbamoylTrfase_sf"/>
</dbReference>
<dbReference type="InterPro" id="IPR006131">
    <property type="entry name" value="Asp_carbamoyltransf_Asp/Orn-bd"/>
</dbReference>
<sequence>MMHFTKFEDKATAEKLIQKALDYKRDPWIDQAKGQRKRIGCIFLNPSLRTRASTQIAAQQLGMEAIVMNMDKEGWALEMREGVTMNKGTVEHIRDAAGVLGSYFDILAIRAFPSLTNKQEDLEDFVFNQFIKYSGIPVISLESAIRHPLQSLADMVTIHENRGIDKKPKVVLTWAPHIKAIPHAVANSFAEWAIGCGHDLTITHPYGYELDENFTKGANIVLDQKEALAGADFVYVKNWSGFNDYGKILNTDSSWMLTEKHLKHAKNAKIMHCLPVRRNLELSDEMLDGPRSLVMQQAHNRIFAAQSVISHILDQK</sequence>
<feature type="domain" description="Aspartate/ornithine carbamoyltransferase Asp/Orn-binding" evidence="3">
    <location>
        <begin position="185"/>
        <end position="311"/>
    </location>
</feature>
<keyword evidence="2" id="KW-0028">Amino-acid biosynthesis</keyword>
<accession>A0A9X2T1S2</accession>
<feature type="binding site" description="in other chain" evidence="2">
    <location>
        <position position="301"/>
    </location>
    <ligand>
        <name>carbamoyl phosphate</name>
        <dbReference type="ChEBI" id="CHEBI:58228"/>
        <note>ligand shared between two neighboring subunits</note>
    </ligand>
</feature>
<comment type="function">
    <text evidence="2">Catalyzes the transfer of the carbamoyl group from carbamoyl phosphate to the delta-amino group of N(2)-succinyl-L-ornithine to produce N(2)-succinyl-L-citrulline. Is essential for arginine biosynthesis.</text>
</comment>
<comment type="pathway">
    <text evidence="2">Amino-acid biosynthesis; L-arginine biosynthesis.</text>
</comment>
<dbReference type="SUPFAM" id="SSF53671">
    <property type="entry name" value="Aspartate/ornithine carbamoyltransferase"/>
    <property type="match status" value="1"/>
</dbReference>
<dbReference type="GO" id="GO:0042450">
    <property type="term" value="P:L-arginine biosynthetic process via ornithine"/>
    <property type="evidence" value="ECO:0007669"/>
    <property type="project" value="TreeGrafter"/>
</dbReference>
<feature type="binding site" evidence="2">
    <location>
        <position position="75"/>
    </location>
    <ligand>
        <name>carbamoyl phosphate</name>
        <dbReference type="ChEBI" id="CHEBI:58228"/>
        <note>ligand shared between two neighboring subunits</note>
    </ligand>
</feature>
<evidence type="ECO:0000313" key="5">
    <source>
        <dbReference type="EMBL" id="MCR9014825.1"/>
    </source>
</evidence>
<feature type="binding site" evidence="2">
    <location>
        <position position="237"/>
    </location>
    <ligand>
        <name>N(2)-succinyl-L-ornithine</name>
        <dbReference type="ChEBI" id="CHEBI:58514"/>
    </ligand>
</feature>
<dbReference type="Pfam" id="PF00185">
    <property type="entry name" value="OTCace"/>
    <property type="match status" value="1"/>
</dbReference>
<dbReference type="InterPro" id="IPR006132">
    <property type="entry name" value="Asp/Orn_carbamoyltranf_P-bd"/>
</dbReference>
<name>A0A9X2T1S2_9BACT</name>
<dbReference type="GO" id="GO:0019240">
    <property type="term" value="P:citrulline biosynthetic process"/>
    <property type="evidence" value="ECO:0007669"/>
    <property type="project" value="TreeGrafter"/>
</dbReference>
<evidence type="ECO:0000259" key="3">
    <source>
        <dbReference type="Pfam" id="PF00185"/>
    </source>
</evidence>
<dbReference type="PRINTS" id="PR00100">
    <property type="entry name" value="AOTCASE"/>
</dbReference>
<dbReference type="Pfam" id="PF02729">
    <property type="entry name" value="OTCace_N"/>
    <property type="match status" value="1"/>
</dbReference>
<comment type="similarity">
    <text evidence="2">Belongs to the aspartate/ornithine carbamoyltransferase superfamily. SOTCase family.</text>
</comment>
<feature type="binding site" evidence="2">
    <location>
        <position position="177"/>
    </location>
    <ligand>
        <name>N(2)-succinyl-L-ornithine</name>
        <dbReference type="ChEBI" id="CHEBI:58514"/>
    </ligand>
</feature>
<feature type="binding site" description="in other chain" evidence="2">
    <location>
        <begin position="273"/>
        <end position="274"/>
    </location>
    <ligand>
        <name>carbamoyl phosphate</name>
        <dbReference type="ChEBI" id="CHEBI:58228"/>
        <note>ligand shared between two neighboring subunits</note>
    </ligand>
</feature>
<keyword evidence="1 2" id="KW-0808">Transferase</keyword>
<evidence type="ECO:0000256" key="2">
    <source>
        <dbReference type="HAMAP-Rule" id="MF_02235"/>
    </source>
</evidence>
<comment type="catalytic activity">
    <reaction evidence="2">
        <text>N(2)-succinyl-L-ornithine + carbamoyl phosphate = N(2)-succinyl-L-citrulline + phosphate + H(+)</text>
        <dbReference type="Rhea" id="RHEA:25884"/>
        <dbReference type="ChEBI" id="CHEBI:15378"/>
        <dbReference type="ChEBI" id="CHEBI:43474"/>
        <dbReference type="ChEBI" id="CHEBI:58228"/>
        <dbReference type="ChEBI" id="CHEBI:58514"/>
        <dbReference type="ChEBI" id="CHEBI:58862"/>
        <dbReference type="EC" id="2.1.3.11"/>
    </reaction>
</comment>
<dbReference type="HAMAP" id="MF_02235">
    <property type="entry name" value="SOTCase"/>
    <property type="match status" value="1"/>
</dbReference>
<reference evidence="5" key="1">
    <citation type="submission" date="2022-08" db="EMBL/GenBank/DDBJ databases">
        <authorList>
            <person name="Zhang D."/>
        </authorList>
    </citation>
    <scope>NUCLEOTIDE SEQUENCE</scope>
    <source>
        <strain evidence="5">XJ19-11</strain>
    </source>
</reference>
<keyword evidence="6" id="KW-1185">Reference proteome</keyword>
<dbReference type="InterPro" id="IPR006130">
    <property type="entry name" value="Asp/Orn_carbamoylTrfase"/>
</dbReference>
<gene>
    <name evidence="2" type="primary">argF'</name>
    <name evidence="5" type="ORF">NU887_07225</name>
</gene>
<dbReference type="GO" id="GO:0016597">
    <property type="term" value="F:amino acid binding"/>
    <property type="evidence" value="ECO:0007669"/>
    <property type="project" value="InterPro"/>
</dbReference>
<evidence type="ECO:0000259" key="4">
    <source>
        <dbReference type="Pfam" id="PF02729"/>
    </source>
</evidence>
<dbReference type="EC" id="2.1.3.11" evidence="2"/>
<proteinExistence type="inferred from homology"/>
<dbReference type="RefSeq" id="WP_258422703.1">
    <property type="nucleotide sequence ID" value="NZ_JANSUY010000003.1"/>
</dbReference>
<feature type="binding site" description="in other chain" evidence="2">
    <location>
        <begin position="147"/>
        <end position="150"/>
    </location>
    <ligand>
        <name>carbamoyl phosphate</name>
        <dbReference type="ChEBI" id="CHEBI:58228"/>
        <note>ligand shared between two neighboring subunits</note>
    </ligand>
</feature>
<evidence type="ECO:0000313" key="6">
    <source>
        <dbReference type="Proteomes" id="UP001142175"/>
    </source>
</evidence>
<dbReference type="PANTHER" id="PTHR45753:SF3">
    <property type="entry name" value="ORNITHINE TRANSCARBAMYLASE, MITOCHONDRIAL"/>
    <property type="match status" value="1"/>
</dbReference>
<dbReference type="AlphaFoldDB" id="A0A9X2T1S2"/>
<dbReference type="EMBL" id="JANSUY010000003">
    <property type="protein sequence ID" value="MCR9014825.1"/>
    <property type="molecule type" value="Genomic_DNA"/>
</dbReference>
<feature type="binding site" description="in other chain" evidence="2">
    <location>
        <begin position="47"/>
        <end position="50"/>
    </location>
    <ligand>
        <name>carbamoyl phosphate</name>
        <dbReference type="ChEBI" id="CHEBI:58228"/>
        <note>ligand shared between two neighboring subunits</note>
    </ligand>
</feature>
<dbReference type="NCBIfam" id="NF003384">
    <property type="entry name" value="PRK04523.1"/>
    <property type="match status" value="1"/>
</dbReference>
<dbReference type="InterPro" id="IPR043696">
    <property type="entry name" value="ArgF'-like"/>
</dbReference>
<keyword evidence="2" id="KW-0055">Arginine biosynthesis</keyword>
<dbReference type="PANTHER" id="PTHR45753">
    <property type="entry name" value="ORNITHINE CARBAMOYLTRANSFERASE, MITOCHONDRIAL"/>
    <property type="match status" value="1"/>
</dbReference>
<dbReference type="Gene3D" id="3.40.50.1370">
    <property type="entry name" value="Aspartate/ornithine carbamoyltransferase"/>
    <property type="match status" value="2"/>
</dbReference>
<feature type="binding site" evidence="2">
    <location>
        <position position="142"/>
    </location>
    <ligand>
        <name>N(2)-succinyl-L-ornithine</name>
        <dbReference type="ChEBI" id="CHEBI:58514"/>
    </ligand>
</feature>
<dbReference type="PRINTS" id="PR00101">
    <property type="entry name" value="ATCASE"/>
</dbReference>